<comment type="caution">
    <text evidence="2">The sequence shown here is derived from an EMBL/GenBank/DDBJ whole genome shotgun (WGS) entry which is preliminary data.</text>
</comment>
<evidence type="ECO:0000313" key="3">
    <source>
        <dbReference type="Proteomes" id="UP000824890"/>
    </source>
</evidence>
<evidence type="ECO:0000313" key="2">
    <source>
        <dbReference type="EMBL" id="KAH0931213.1"/>
    </source>
</evidence>
<proteinExistence type="predicted"/>
<protein>
    <submittedName>
        <fullName evidence="2">Uncharacterized protein</fullName>
    </submittedName>
</protein>
<organism evidence="2 3">
    <name type="scientific">Brassica napus</name>
    <name type="common">Rape</name>
    <dbReference type="NCBI Taxonomy" id="3708"/>
    <lineage>
        <taxon>Eukaryota</taxon>
        <taxon>Viridiplantae</taxon>
        <taxon>Streptophyta</taxon>
        <taxon>Embryophyta</taxon>
        <taxon>Tracheophyta</taxon>
        <taxon>Spermatophyta</taxon>
        <taxon>Magnoliopsida</taxon>
        <taxon>eudicotyledons</taxon>
        <taxon>Gunneridae</taxon>
        <taxon>Pentapetalae</taxon>
        <taxon>rosids</taxon>
        <taxon>malvids</taxon>
        <taxon>Brassicales</taxon>
        <taxon>Brassicaceae</taxon>
        <taxon>Brassiceae</taxon>
        <taxon>Brassica</taxon>
    </lineage>
</organism>
<reference evidence="2 3" key="1">
    <citation type="submission" date="2021-05" db="EMBL/GenBank/DDBJ databases">
        <title>Genome Assembly of Synthetic Allotetraploid Brassica napus Reveals Homoeologous Exchanges between Subgenomes.</title>
        <authorList>
            <person name="Davis J.T."/>
        </authorList>
    </citation>
    <scope>NUCLEOTIDE SEQUENCE [LARGE SCALE GENOMIC DNA]</scope>
    <source>
        <strain evidence="3">cv. Da-Ae</strain>
        <tissue evidence="2">Seedling</tissue>
    </source>
</reference>
<gene>
    <name evidence="2" type="ORF">HID58_008330</name>
</gene>
<feature type="region of interest" description="Disordered" evidence="1">
    <location>
        <begin position="1"/>
        <end position="20"/>
    </location>
</feature>
<keyword evidence="3" id="KW-1185">Reference proteome</keyword>
<name>A0ABQ8DPI1_BRANA</name>
<evidence type="ECO:0000256" key="1">
    <source>
        <dbReference type="SAM" id="MobiDB-lite"/>
    </source>
</evidence>
<dbReference type="EMBL" id="JAGKQM010000003">
    <property type="protein sequence ID" value="KAH0931213.1"/>
    <property type="molecule type" value="Genomic_DNA"/>
</dbReference>
<sequence>MASPLLPTSTPPDHLPTGGGDPQLLSSLRVLFSRVVSSVRHATSDARPWAELIDRNLARGLSPLSPFRALPPRVPRRFLAFPLRVPPLGSAAGHRRTHVLRPGDAGDALSLHCGGDVHDERRFALDVYSGSWDDGCGCTWRVSRA</sequence>
<dbReference type="Proteomes" id="UP000824890">
    <property type="component" value="Unassembled WGS sequence"/>
</dbReference>
<accession>A0ABQ8DPI1</accession>